<evidence type="ECO:0000313" key="10">
    <source>
        <dbReference type="EMBL" id="KAJ2842399.1"/>
    </source>
</evidence>
<dbReference type="PROSITE" id="PS51192">
    <property type="entry name" value="HELICASE_ATP_BIND_1"/>
    <property type="match status" value="1"/>
</dbReference>
<dbReference type="SUPFAM" id="SSF52540">
    <property type="entry name" value="P-loop containing nucleoside triphosphate hydrolases"/>
    <property type="match status" value="1"/>
</dbReference>
<comment type="caution">
    <text evidence="10">The sequence shown here is derived from an EMBL/GenBank/DDBJ whole genome shotgun (WGS) entry which is preliminary data.</text>
</comment>
<feature type="non-terminal residue" evidence="10">
    <location>
        <position position="252"/>
    </location>
</feature>
<dbReference type="EMBL" id="JANBUW010001789">
    <property type="protein sequence ID" value="KAJ2842399.1"/>
    <property type="molecule type" value="Genomic_DNA"/>
</dbReference>
<evidence type="ECO:0000256" key="8">
    <source>
        <dbReference type="SAM" id="MobiDB-lite"/>
    </source>
</evidence>
<evidence type="ECO:0000256" key="5">
    <source>
        <dbReference type="ARBA" id="ARBA00022840"/>
    </source>
</evidence>
<evidence type="ECO:0000313" key="11">
    <source>
        <dbReference type="Proteomes" id="UP001139887"/>
    </source>
</evidence>
<dbReference type="GO" id="GO:0016787">
    <property type="term" value="F:hydrolase activity"/>
    <property type="evidence" value="ECO:0007669"/>
    <property type="project" value="UniProtKB-KW"/>
</dbReference>
<protein>
    <recommendedName>
        <fullName evidence="1">RNA helicase</fullName>
        <ecNumber evidence="1">3.6.4.13</ecNumber>
    </recommendedName>
</protein>
<dbReference type="AlphaFoldDB" id="A0A9W8I5D2"/>
<keyword evidence="6" id="KW-0694">RNA-binding</keyword>
<evidence type="ECO:0000256" key="1">
    <source>
        <dbReference type="ARBA" id="ARBA00012552"/>
    </source>
</evidence>
<dbReference type="GO" id="GO:0003723">
    <property type="term" value="F:RNA binding"/>
    <property type="evidence" value="ECO:0007669"/>
    <property type="project" value="UniProtKB-KW"/>
</dbReference>
<keyword evidence="11" id="KW-1185">Reference proteome</keyword>
<feature type="compositionally biased region" description="Basic and acidic residues" evidence="8">
    <location>
        <begin position="8"/>
        <end position="17"/>
    </location>
</feature>
<dbReference type="OrthoDB" id="3370at2759"/>
<feature type="domain" description="Helicase ATP-binding" evidence="9">
    <location>
        <begin position="168"/>
        <end position="252"/>
    </location>
</feature>
<evidence type="ECO:0000256" key="6">
    <source>
        <dbReference type="ARBA" id="ARBA00022884"/>
    </source>
</evidence>
<dbReference type="InterPro" id="IPR011545">
    <property type="entry name" value="DEAD/DEAH_box_helicase_dom"/>
</dbReference>
<reference evidence="10" key="1">
    <citation type="submission" date="2022-07" db="EMBL/GenBank/DDBJ databases">
        <title>Phylogenomic reconstructions and comparative analyses of Kickxellomycotina fungi.</title>
        <authorList>
            <person name="Reynolds N.K."/>
            <person name="Stajich J.E."/>
            <person name="Barry K."/>
            <person name="Grigoriev I.V."/>
            <person name="Crous P."/>
            <person name="Smith M.E."/>
        </authorList>
    </citation>
    <scope>NUCLEOTIDE SEQUENCE</scope>
    <source>
        <strain evidence="10">NRRL 1566</strain>
    </source>
</reference>
<evidence type="ECO:0000259" key="9">
    <source>
        <dbReference type="PROSITE" id="PS51192"/>
    </source>
</evidence>
<keyword evidence="2" id="KW-0547">Nucleotide-binding</keyword>
<keyword evidence="5" id="KW-0067">ATP-binding</keyword>
<dbReference type="GO" id="GO:0003724">
    <property type="term" value="F:RNA helicase activity"/>
    <property type="evidence" value="ECO:0007669"/>
    <property type="project" value="UniProtKB-EC"/>
</dbReference>
<dbReference type="InterPro" id="IPR027417">
    <property type="entry name" value="P-loop_NTPase"/>
</dbReference>
<evidence type="ECO:0000256" key="4">
    <source>
        <dbReference type="ARBA" id="ARBA00022806"/>
    </source>
</evidence>
<dbReference type="Proteomes" id="UP001139887">
    <property type="component" value="Unassembled WGS sequence"/>
</dbReference>
<comment type="catalytic activity">
    <reaction evidence="7">
        <text>ATP + H2O = ADP + phosphate + H(+)</text>
        <dbReference type="Rhea" id="RHEA:13065"/>
        <dbReference type="ChEBI" id="CHEBI:15377"/>
        <dbReference type="ChEBI" id="CHEBI:15378"/>
        <dbReference type="ChEBI" id="CHEBI:30616"/>
        <dbReference type="ChEBI" id="CHEBI:43474"/>
        <dbReference type="ChEBI" id="CHEBI:456216"/>
        <dbReference type="EC" id="3.6.4.13"/>
    </reaction>
</comment>
<organism evidence="10 11">
    <name type="scientific">Coemansia brasiliensis</name>
    <dbReference type="NCBI Taxonomy" id="2650707"/>
    <lineage>
        <taxon>Eukaryota</taxon>
        <taxon>Fungi</taxon>
        <taxon>Fungi incertae sedis</taxon>
        <taxon>Zoopagomycota</taxon>
        <taxon>Kickxellomycotina</taxon>
        <taxon>Kickxellomycetes</taxon>
        <taxon>Kickxellales</taxon>
        <taxon>Kickxellaceae</taxon>
        <taxon>Coemansia</taxon>
    </lineage>
</organism>
<feature type="compositionally biased region" description="Basic residues" evidence="8">
    <location>
        <begin position="18"/>
        <end position="27"/>
    </location>
</feature>
<dbReference type="EC" id="3.6.4.13" evidence="1"/>
<evidence type="ECO:0000256" key="3">
    <source>
        <dbReference type="ARBA" id="ARBA00022801"/>
    </source>
</evidence>
<dbReference type="Gene3D" id="3.40.50.300">
    <property type="entry name" value="P-loop containing nucleotide triphosphate hydrolases"/>
    <property type="match status" value="1"/>
</dbReference>
<dbReference type="PANTHER" id="PTHR47959">
    <property type="entry name" value="ATP-DEPENDENT RNA HELICASE RHLE-RELATED"/>
    <property type="match status" value="1"/>
</dbReference>
<dbReference type="GO" id="GO:0005524">
    <property type="term" value="F:ATP binding"/>
    <property type="evidence" value="ECO:0007669"/>
    <property type="project" value="UniProtKB-KW"/>
</dbReference>
<keyword evidence="3 10" id="KW-0378">Hydrolase</keyword>
<dbReference type="Pfam" id="PF00270">
    <property type="entry name" value="DEAD"/>
    <property type="match status" value="1"/>
</dbReference>
<feature type="compositionally biased region" description="Basic and acidic residues" evidence="8">
    <location>
        <begin position="29"/>
        <end position="38"/>
    </location>
</feature>
<gene>
    <name evidence="10" type="primary">DBP6_2</name>
    <name evidence="10" type="ORF">IWW36_005922</name>
</gene>
<proteinExistence type="predicted"/>
<feature type="region of interest" description="Disordered" evidence="8">
    <location>
        <begin position="1"/>
        <end position="69"/>
    </location>
</feature>
<dbReference type="InterPro" id="IPR050079">
    <property type="entry name" value="DEAD_box_RNA_helicase"/>
</dbReference>
<dbReference type="InterPro" id="IPR014001">
    <property type="entry name" value="Helicase_ATP-bd"/>
</dbReference>
<dbReference type="PANTHER" id="PTHR47959:SF1">
    <property type="entry name" value="ATP-DEPENDENT RNA HELICASE DBPA"/>
    <property type="match status" value="1"/>
</dbReference>
<dbReference type="GO" id="GO:0005829">
    <property type="term" value="C:cytosol"/>
    <property type="evidence" value="ECO:0007669"/>
    <property type="project" value="TreeGrafter"/>
</dbReference>
<evidence type="ECO:0000256" key="2">
    <source>
        <dbReference type="ARBA" id="ARBA00022741"/>
    </source>
</evidence>
<sequence>MAKIKSSSAEDHSEKSEKKGKRKHNKTIVKNESDETERMAGSGKKSTKHDEIIAKKNRHAKQPNVSSLDAVQESEEIVVAADGLERFPDFSQAQAQSEEMALKATQMGIPQWLAHPTTIDQDTTAEINDDRFGLSVHVRKRCEEAGVKQLFAVQAAVIPVLRAGQAQARLRQHVRDLCVSAPTGSGKTLAFVIPIVERLRVRVEIRLRALIVLPTKELARQVRETFMFFATGTDLRVGLAVGDVSMSKEQTA</sequence>
<keyword evidence="4 10" id="KW-0347">Helicase</keyword>
<name>A0A9W8I5D2_9FUNG</name>
<evidence type="ECO:0000256" key="7">
    <source>
        <dbReference type="ARBA" id="ARBA00047984"/>
    </source>
</evidence>
<accession>A0A9W8I5D2</accession>